<protein>
    <recommendedName>
        <fullName evidence="3">Intein C-terminal splicing domain-containing protein</fullName>
    </recommendedName>
</protein>
<organism evidence="1 2">
    <name type="scientific">Deinococcus metallilatus</name>
    <dbReference type="NCBI Taxonomy" id="1211322"/>
    <lineage>
        <taxon>Bacteria</taxon>
        <taxon>Thermotogati</taxon>
        <taxon>Deinococcota</taxon>
        <taxon>Deinococci</taxon>
        <taxon>Deinococcales</taxon>
        <taxon>Deinococcaceae</taxon>
        <taxon>Deinococcus</taxon>
    </lineage>
</organism>
<reference evidence="1 2" key="1">
    <citation type="submission" date="2020-08" db="EMBL/GenBank/DDBJ databases">
        <title>Genomic Encyclopedia of Type Strains, Phase IV (KMG-IV): sequencing the most valuable type-strain genomes for metagenomic binning, comparative biology and taxonomic classification.</title>
        <authorList>
            <person name="Goeker M."/>
        </authorList>
    </citation>
    <scope>NUCLEOTIDE SEQUENCE [LARGE SCALE GENOMIC DNA]</scope>
    <source>
        <strain evidence="1 2">DSM 105434</strain>
    </source>
</reference>
<gene>
    <name evidence="1" type="ORF">HNQ10_004370</name>
</gene>
<dbReference type="EMBL" id="JACHFV010000031">
    <property type="protein sequence ID" value="MBB5297497.1"/>
    <property type="molecule type" value="Genomic_DNA"/>
</dbReference>
<evidence type="ECO:0008006" key="3">
    <source>
        <dbReference type="Google" id="ProtNLM"/>
    </source>
</evidence>
<dbReference type="Proteomes" id="UP000536909">
    <property type="component" value="Unassembled WGS sequence"/>
</dbReference>
<name>A0ABR6MZZ1_9DEIO</name>
<comment type="caution">
    <text evidence="1">The sequence shown here is derived from an EMBL/GenBank/DDBJ whole genome shotgun (WGS) entry which is preliminary data.</text>
</comment>
<sequence length="163" mass="17344">MFNLTVSEAHTFYVGNAGWLVHNCNWTVDAAFQKADEAAGLVVDGKYIVNPTARDITTAIGPNGNLAGLNGQYMYVVTTDGKIIIGTRAGTRMPHPTLVGGSNPTVQAAGMVEIQSGRIAWVDNASGHFKPGEGSLQAAQDAFSKLPASVFSKKFQGYLPWSR</sequence>
<proteinExistence type="predicted"/>
<dbReference type="InterPro" id="IPR030934">
    <property type="entry name" value="Intein_C"/>
</dbReference>
<dbReference type="NCBIfam" id="TIGR01443">
    <property type="entry name" value="intein_Cterm"/>
    <property type="match status" value="1"/>
</dbReference>
<evidence type="ECO:0000313" key="1">
    <source>
        <dbReference type="EMBL" id="MBB5297497.1"/>
    </source>
</evidence>
<evidence type="ECO:0000313" key="2">
    <source>
        <dbReference type="Proteomes" id="UP000536909"/>
    </source>
</evidence>
<accession>A0ABR6MZZ1</accession>
<dbReference type="RefSeq" id="WP_146719793.1">
    <property type="nucleotide sequence ID" value="NZ_BSUI01000007.1"/>
</dbReference>
<keyword evidence="2" id="KW-1185">Reference proteome</keyword>